<proteinExistence type="predicted"/>
<gene>
    <name evidence="2" type="ORF">CWE23_00185</name>
</gene>
<feature type="domain" description="GP-PDE" evidence="1">
    <location>
        <begin position="49"/>
        <end position="314"/>
    </location>
</feature>
<dbReference type="GO" id="GO:0008081">
    <property type="term" value="F:phosphoric diester hydrolase activity"/>
    <property type="evidence" value="ECO:0007669"/>
    <property type="project" value="InterPro"/>
</dbReference>
<reference evidence="3" key="1">
    <citation type="journal article" date="2018" name="Front. Microbiol.">
        <title>Genome-Based Analysis Reveals the Taxonomy and Diversity of the Family Idiomarinaceae.</title>
        <authorList>
            <person name="Liu Y."/>
            <person name="Lai Q."/>
            <person name="Shao Z."/>
        </authorList>
    </citation>
    <scope>NUCLEOTIDE SEQUENCE [LARGE SCALE GENOMIC DNA]</scope>
    <source>
        <strain evidence="3">SN-14</strain>
    </source>
</reference>
<keyword evidence="3" id="KW-1185">Reference proteome</keyword>
<dbReference type="Gene3D" id="3.20.20.190">
    <property type="entry name" value="Phosphatidylinositol (PI) phosphodiesterase"/>
    <property type="match status" value="1"/>
</dbReference>
<name>A0AA94EG96_9GAMM</name>
<organism evidence="2 3">
    <name type="scientific">Idiomarina aquatica</name>
    <dbReference type="NCBI Taxonomy" id="1327752"/>
    <lineage>
        <taxon>Bacteria</taxon>
        <taxon>Pseudomonadati</taxon>
        <taxon>Pseudomonadota</taxon>
        <taxon>Gammaproteobacteria</taxon>
        <taxon>Alteromonadales</taxon>
        <taxon>Idiomarinaceae</taxon>
        <taxon>Idiomarina</taxon>
    </lineage>
</organism>
<dbReference type="PROSITE" id="PS51704">
    <property type="entry name" value="GP_PDE"/>
    <property type="match status" value="1"/>
</dbReference>
<dbReference type="Proteomes" id="UP000286680">
    <property type="component" value="Unassembled WGS sequence"/>
</dbReference>
<dbReference type="InterPro" id="IPR017946">
    <property type="entry name" value="PLC-like_Pdiesterase_TIM-brl"/>
</dbReference>
<dbReference type="PANTHER" id="PTHR43805:SF1">
    <property type="entry name" value="GP-PDE DOMAIN-CONTAINING PROTEIN"/>
    <property type="match status" value="1"/>
</dbReference>
<sequence length="314" mass="34361">MLKKTVKVMLGVVFLAVLVGVLNAVLLVPDLKKEGYVVAYRGGGSLVDYETLQTTGCTASSLKQSGVNTVENTREAVAASVAAGVDVVHLNVHRTRDNQLVVFHDWTLDCATDGTGPLSESDFADLEQIDAGYGYTSDGGKTFPFRNKGFRISKLSDFYALYPEQIFWLNLKNDDELSFNVLSSHLSSMSSFSRKNTTVITSSAGVRWFDVNAPEVRVASVGSVKSCGIDYLIVGWAGIVPESCKNTLLLIPPSMTNYFWGFPEQLASRMQNHGTEVYLWSKHNAVNPDFVNLINQGVGIVTSDRDFIHSAQID</sequence>
<protein>
    <submittedName>
        <fullName evidence="2">Glycerophosphodiester phosphodiesterase</fullName>
    </submittedName>
</protein>
<dbReference type="RefSeq" id="WP_126819064.1">
    <property type="nucleotide sequence ID" value="NZ_PIPS01000001.1"/>
</dbReference>
<dbReference type="SUPFAM" id="SSF51695">
    <property type="entry name" value="PLC-like phosphodiesterases"/>
    <property type="match status" value="1"/>
</dbReference>
<evidence type="ECO:0000259" key="1">
    <source>
        <dbReference type="PROSITE" id="PS51704"/>
    </source>
</evidence>
<dbReference type="InterPro" id="IPR030395">
    <property type="entry name" value="GP_PDE_dom"/>
</dbReference>
<dbReference type="PANTHER" id="PTHR43805">
    <property type="entry name" value="GLYCEROPHOSPHORYL DIESTER PHOSPHODIESTERASE"/>
    <property type="match status" value="1"/>
</dbReference>
<comment type="caution">
    <text evidence="2">The sequence shown here is derived from an EMBL/GenBank/DDBJ whole genome shotgun (WGS) entry which is preliminary data.</text>
</comment>
<evidence type="ECO:0000313" key="3">
    <source>
        <dbReference type="Proteomes" id="UP000286680"/>
    </source>
</evidence>
<dbReference type="Pfam" id="PF03009">
    <property type="entry name" value="GDPD"/>
    <property type="match status" value="1"/>
</dbReference>
<dbReference type="EMBL" id="PIPS01000001">
    <property type="protein sequence ID" value="RUO44503.1"/>
    <property type="molecule type" value="Genomic_DNA"/>
</dbReference>
<dbReference type="AlphaFoldDB" id="A0AA94EG96"/>
<dbReference type="GO" id="GO:0006629">
    <property type="term" value="P:lipid metabolic process"/>
    <property type="evidence" value="ECO:0007669"/>
    <property type="project" value="InterPro"/>
</dbReference>
<accession>A0AA94EG96</accession>
<evidence type="ECO:0000313" key="2">
    <source>
        <dbReference type="EMBL" id="RUO44503.1"/>
    </source>
</evidence>